<feature type="domain" description="Secretion system C-terminal sorting" evidence="3">
    <location>
        <begin position="291"/>
        <end position="362"/>
    </location>
</feature>
<reference evidence="4" key="2">
    <citation type="submission" date="2020-09" db="EMBL/GenBank/DDBJ databases">
        <authorList>
            <person name="Sun Q."/>
            <person name="Zhou Y."/>
        </authorList>
    </citation>
    <scope>NUCLEOTIDE SEQUENCE</scope>
    <source>
        <strain evidence="4">CGMCC 1.12506</strain>
    </source>
</reference>
<accession>A0A917DAI5</accession>
<feature type="signal peptide" evidence="2">
    <location>
        <begin position="1"/>
        <end position="18"/>
    </location>
</feature>
<sequence>MKKLLLSLLMVSSTLAFSQVLKNENFNTFTVGNIGTDLTGVTAGQGGWFTFNQAGGTNGGNNNYQVVVEGGVYGNVFQFTGSDAAPITNASGGKFMWQNDLTTVWATRTAGNNIIEIEFDYFTGPTTASTNSFRLYIYSAEAAPRVLAGIGITKNATVSSVAYPNVVNGFGHWTSTPGTGTYSFGLGPNATTPISLTANTWVKLGFSFNVTTGQIRWKGPGFDASFSGSVDFPVTTAGTAPGEIDFIALAGTANTVASVSKFDNYLVKASNADTLLSIDDQALVSSEISAYPNPTKDSFVIDTNDLGLVNSISLTDINGRVVKNITFDGVSGSTNVDISDLNSGMYLLTVKTDNGVGTTKIIKN</sequence>
<reference evidence="4" key="1">
    <citation type="journal article" date="2014" name="Int. J. Syst. Evol. Microbiol.">
        <title>Complete genome sequence of Corynebacterium casei LMG S-19264T (=DSM 44701T), isolated from a smear-ripened cheese.</title>
        <authorList>
            <consortium name="US DOE Joint Genome Institute (JGI-PGF)"/>
            <person name="Walter F."/>
            <person name="Albersmeier A."/>
            <person name="Kalinowski J."/>
            <person name="Ruckert C."/>
        </authorList>
    </citation>
    <scope>NUCLEOTIDE SEQUENCE</scope>
    <source>
        <strain evidence="4">CGMCC 1.12506</strain>
    </source>
</reference>
<dbReference type="AlphaFoldDB" id="A0A917DAI5"/>
<gene>
    <name evidence="4" type="ORF">GCM10011343_08600</name>
</gene>
<feature type="chain" id="PRO_5037915649" description="Secretion system C-terminal sorting domain-containing protein" evidence="2">
    <location>
        <begin position="19"/>
        <end position="364"/>
    </location>
</feature>
<name>A0A917DAI5_9FLAO</name>
<keyword evidence="1 2" id="KW-0732">Signal</keyword>
<evidence type="ECO:0000256" key="1">
    <source>
        <dbReference type="ARBA" id="ARBA00022729"/>
    </source>
</evidence>
<evidence type="ECO:0000313" key="5">
    <source>
        <dbReference type="Proteomes" id="UP000625735"/>
    </source>
</evidence>
<keyword evidence="5" id="KW-1185">Reference proteome</keyword>
<organism evidence="4 5">
    <name type="scientific">Flavobacterium orientale</name>
    <dbReference type="NCBI Taxonomy" id="1756020"/>
    <lineage>
        <taxon>Bacteria</taxon>
        <taxon>Pseudomonadati</taxon>
        <taxon>Bacteroidota</taxon>
        <taxon>Flavobacteriia</taxon>
        <taxon>Flavobacteriales</taxon>
        <taxon>Flavobacteriaceae</taxon>
        <taxon>Flavobacterium</taxon>
    </lineage>
</organism>
<comment type="caution">
    <text evidence="4">The sequence shown here is derived from an EMBL/GenBank/DDBJ whole genome shotgun (WGS) entry which is preliminary data.</text>
</comment>
<evidence type="ECO:0000313" key="4">
    <source>
        <dbReference type="EMBL" id="GGD20343.1"/>
    </source>
</evidence>
<proteinExistence type="predicted"/>
<evidence type="ECO:0000259" key="3">
    <source>
        <dbReference type="Pfam" id="PF18962"/>
    </source>
</evidence>
<evidence type="ECO:0000256" key="2">
    <source>
        <dbReference type="SAM" id="SignalP"/>
    </source>
</evidence>
<dbReference type="RefSeq" id="WP_188361292.1">
    <property type="nucleotide sequence ID" value="NZ_BMFG01000002.1"/>
</dbReference>
<dbReference type="NCBIfam" id="TIGR04183">
    <property type="entry name" value="Por_Secre_tail"/>
    <property type="match status" value="1"/>
</dbReference>
<dbReference type="Proteomes" id="UP000625735">
    <property type="component" value="Unassembled WGS sequence"/>
</dbReference>
<protein>
    <recommendedName>
        <fullName evidence="3">Secretion system C-terminal sorting domain-containing protein</fullName>
    </recommendedName>
</protein>
<dbReference type="Pfam" id="PF18962">
    <property type="entry name" value="Por_Secre_tail"/>
    <property type="match status" value="1"/>
</dbReference>
<dbReference type="InterPro" id="IPR026444">
    <property type="entry name" value="Secre_tail"/>
</dbReference>
<dbReference type="EMBL" id="BMFG01000002">
    <property type="protein sequence ID" value="GGD20343.1"/>
    <property type="molecule type" value="Genomic_DNA"/>
</dbReference>